<evidence type="ECO:0000259" key="20">
    <source>
        <dbReference type="Pfam" id="PF00925"/>
    </source>
</evidence>
<dbReference type="GO" id="GO:0003935">
    <property type="term" value="F:GTP cyclohydrolase II activity"/>
    <property type="evidence" value="ECO:0007669"/>
    <property type="project" value="UniProtKB-UniRule"/>
</dbReference>
<evidence type="ECO:0000256" key="13">
    <source>
        <dbReference type="ARBA" id="ARBA00023134"/>
    </source>
</evidence>
<protein>
    <recommendedName>
        <fullName evidence="19">Riboflavin biosynthesis protein RibBA</fullName>
    </recommendedName>
    <domain>
        <recommendedName>
            <fullName evidence="19">3,4-dihydroxy-2-butanone 4-phosphate synthase</fullName>
            <shortName evidence="19">DHBP synthase</shortName>
            <ecNumber evidence="19">4.1.99.12</ecNumber>
        </recommendedName>
    </domain>
    <domain>
        <recommendedName>
            <fullName evidence="19">GTP cyclohydrolase-2</fullName>
            <ecNumber evidence="19">3.5.4.25</ecNumber>
        </recommendedName>
        <alternativeName>
            <fullName evidence="19">GTP cyclohydrolase II</fullName>
        </alternativeName>
    </domain>
</protein>
<evidence type="ECO:0000256" key="18">
    <source>
        <dbReference type="ARBA" id="ARBA00049295"/>
    </source>
</evidence>
<keyword evidence="12 19" id="KW-0460">Magnesium</keyword>
<feature type="binding site" evidence="19">
    <location>
        <position position="26"/>
    </location>
    <ligand>
        <name>Mg(2+)</name>
        <dbReference type="ChEBI" id="CHEBI:18420"/>
        <label>1</label>
    </ligand>
</feature>
<dbReference type="NCBIfam" id="TIGR00505">
    <property type="entry name" value="ribA"/>
    <property type="match status" value="1"/>
</dbReference>
<feature type="binding site" evidence="19">
    <location>
        <position position="254"/>
    </location>
    <ligand>
        <name>Zn(2+)</name>
        <dbReference type="ChEBI" id="CHEBI:29105"/>
        <note>catalytic</note>
    </ligand>
</feature>
<dbReference type="NCBIfam" id="TIGR00506">
    <property type="entry name" value="ribB"/>
    <property type="match status" value="1"/>
</dbReference>
<evidence type="ECO:0000256" key="5">
    <source>
        <dbReference type="ARBA" id="ARBA00004904"/>
    </source>
</evidence>
<keyword evidence="22" id="KW-1185">Reference proteome</keyword>
<feature type="binding site" evidence="19">
    <location>
        <begin position="137"/>
        <end position="141"/>
    </location>
    <ligand>
        <name>D-ribulose 5-phosphate</name>
        <dbReference type="ChEBI" id="CHEBI:58121"/>
    </ligand>
</feature>
<feature type="binding site" evidence="19">
    <location>
        <begin position="25"/>
        <end position="26"/>
    </location>
    <ligand>
        <name>D-ribulose 5-phosphate</name>
        <dbReference type="ChEBI" id="CHEBI:58121"/>
    </ligand>
</feature>
<accession>A0A1G9NRL2</accession>
<dbReference type="InterPro" id="IPR017945">
    <property type="entry name" value="DHBP_synth_RibB-like_a/b_dom"/>
</dbReference>
<evidence type="ECO:0000256" key="7">
    <source>
        <dbReference type="ARBA" id="ARBA00022619"/>
    </source>
</evidence>
<reference evidence="21 22" key="1">
    <citation type="submission" date="2016-10" db="EMBL/GenBank/DDBJ databases">
        <authorList>
            <person name="de Groot N.N."/>
        </authorList>
    </citation>
    <scope>NUCLEOTIDE SEQUENCE [LARGE SCALE GENOMIC DNA]</scope>
    <source>
        <strain evidence="21 22">SLAS-1</strain>
    </source>
</reference>
<dbReference type="STRING" id="321763.SAMN04488692_1115"/>
<dbReference type="EC" id="4.1.99.12" evidence="19"/>
<feature type="region of interest" description="GTP cyclohydrolase II" evidence="19">
    <location>
        <begin position="199"/>
        <end position="400"/>
    </location>
</feature>
<feature type="binding site" evidence="19">
    <location>
        <position position="349"/>
    </location>
    <ligand>
        <name>GTP</name>
        <dbReference type="ChEBI" id="CHEBI:37565"/>
    </ligand>
</feature>
<evidence type="ECO:0000256" key="19">
    <source>
        <dbReference type="HAMAP-Rule" id="MF_01283"/>
    </source>
</evidence>
<dbReference type="SUPFAM" id="SSF142695">
    <property type="entry name" value="RibA-like"/>
    <property type="match status" value="1"/>
</dbReference>
<evidence type="ECO:0000256" key="9">
    <source>
        <dbReference type="ARBA" id="ARBA00022741"/>
    </source>
</evidence>
<keyword evidence="14 19" id="KW-0464">Manganese</keyword>
<dbReference type="RefSeq" id="WP_089760156.1">
    <property type="nucleotide sequence ID" value="NZ_FNGO01000011.1"/>
</dbReference>
<keyword evidence="8 19" id="KW-0479">Metal-binding</keyword>
<feature type="active site" description="Nucleophile; for GTP cyclohydrolase activity" evidence="19">
    <location>
        <position position="328"/>
    </location>
</feature>
<dbReference type="GO" id="GO:0008686">
    <property type="term" value="F:3,4-dihydroxy-2-butanone-4-phosphate synthase activity"/>
    <property type="evidence" value="ECO:0007669"/>
    <property type="project" value="UniProtKB-UniRule"/>
</dbReference>
<keyword evidence="13 19" id="KW-0342">GTP-binding</keyword>
<evidence type="ECO:0000256" key="12">
    <source>
        <dbReference type="ARBA" id="ARBA00022842"/>
    </source>
</evidence>
<dbReference type="GO" id="GO:0005829">
    <property type="term" value="C:cytosol"/>
    <property type="evidence" value="ECO:0007669"/>
    <property type="project" value="TreeGrafter"/>
</dbReference>
<comment type="similarity">
    <text evidence="6 19">In the N-terminal section; belongs to the DHBP synthase family.</text>
</comment>
<feature type="binding site" evidence="19">
    <location>
        <position position="314"/>
    </location>
    <ligand>
        <name>GTP</name>
        <dbReference type="ChEBI" id="CHEBI:37565"/>
    </ligand>
</feature>
<dbReference type="EC" id="3.5.4.25" evidence="19"/>
<feature type="binding site" evidence="19">
    <location>
        <position position="161"/>
    </location>
    <ligand>
        <name>D-ribulose 5-phosphate</name>
        <dbReference type="ChEBI" id="CHEBI:58121"/>
    </ligand>
</feature>
<evidence type="ECO:0000313" key="21">
    <source>
        <dbReference type="EMBL" id="SDL88991.1"/>
    </source>
</evidence>
<comment type="pathway">
    <text evidence="4 19">Cofactor biosynthesis; riboflavin biosynthesis; 5-amino-6-(D-ribitylamino)uracil from GTP: step 1/4.</text>
</comment>
<dbReference type="NCBIfam" id="NF001591">
    <property type="entry name" value="PRK00393.1"/>
    <property type="match status" value="1"/>
</dbReference>
<feature type="binding site" evidence="19">
    <location>
        <begin position="292"/>
        <end position="294"/>
    </location>
    <ligand>
        <name>GTP</name>
        <dbReference type="ChEBI" id="CHEBI:37565"/>
    </ligand>
</feature>
<comment type="cofactor">
    <cofactor evidence="2">
        <name>Mn(2+)</name>
        <dbReference type="ChEBI" id="CHEBI:29035"/>
    </cofactor>
</comment>
<keyword evidence="7 19" id="KW-0686">Riboflavin biosynthesis</keyword>
<feature type="binding site" evidence="19">
    <location>
        <position position="354"/>
    </location>
    <ligand>
        <name>GTP</name>
        <dbReference type="ChEBI" id="CHEBI:37565"/>
    </ligand>
</feature>
<dbReference type="GO" id="GO:0030145">
    <property type="term" value="F:manganese ion binding"/>
    <property type="evidence" value="ECO:0007669"/>
    <property type="project" value="UniProtKB-UniRule"/>
</dbReference>
<evidence type="ECO:0000256" key="2">
    <source>
        <dbReference type="ARBA" id="ARBA00001936"/>
    </source>
</evidence>
<evidence type="ECO:0000256" key="15">
    <source>
        <dbReference type="ARBA" id="ARBA00023239"/>
    </source>
</evidence>
<comment type="similarity">
    <text evidence="19">In the C-terminal section; belongs to the GTP cyclohydrolase II family.</text>
</comment>
<dbReference type="NCBIfam" id="NF006803">
    <property type="entry name" value="PRK09311.1"/>
    <property type="match status" value="1"/>
</dbReference>
<dbReference type="Gene3D" id="3.90.870.10">
    <property type="entry name" value="DHBP synthase"/>
    <property type="match status" value="1"/>
</dbReference>
<dbReference type="FunFam" id="3.90.870.10:FF:000001">
    <property type="entry name" value="Riboflavin biosynthesis protein RibBA"/>
    <property type="match status" value="1"/>
</dbReference>
<feature type="region of interest" description="DHBP synthase" evidence="19">
    <location>
        <begin position="1"/>
        <end position="198"/>
    </location>
</feature>
<dbReference type="AlphaFoldDB" id="A0A1G9NRL2"/>
<feature type="site" description="Essential for DHBP synthase activity" evidence="19">
    <location>
        <position position="123"/>
    </location>
</feature>
<sequence length="400" mass="44538">MDSIDQAIDDIRDGKMVVVVDDEDRENEGDLVMAAEKADTEKVNFMIKKARGLVCTPMKEERINELEIPMMTDENSDPHETGFTVSVDHVSTDTGISAEERAKTIQELVNPEAEPEDFNKPGHVFPLMGRKGGVLRRAGHTEAAIDLSRLAGLKPAGVICEIIKDDGTMARMPALEEFADKYDLTLVSIADLIKYRKTREKLINLEAEAVLPTDFGEFDIKVYSTIVDELEHVALIKGEVEGKEDIMARVHSECLTGDVLHSCRCDCGEQLEQALKMIEEEGEGVLLYMRQEGRGIGLANKIKAYDLQDQGLDTVEANIELGFPPDLRDYGIGAQIMLDLGLSSIKLITNNPKKLVGLEGYGLEVTERIPIEVDPKRENVCYLKTKKDKMGHYLSEIEEQ</sequence>
<dbReference type="OrthoDB" id="9793111at2"/>
<dbReference type="HAMAP" id="MF_00180">
    <property type="entry name" value="RibB"/>
    <property type="match status" value="1"/>
</dbReference>
<dbReference type="EMBL" id="FNGO01000011">
    <property type="protein sequence ID" value="SDL88991.1"/>
    <property type="molecule type" value="Genomic_DNA"/>
</dbReference>
<dbReference type="Pfam" id="PF00925">
    <property type="entry name" value="GTP_cyclohydro2"/>
    <property type="match status" value="1"/>
</dbReference>
<comment type="pathway">
    <text evidence="5 19">Cofactor biosynthesis; riboflavin biosynthesis; 2-hydroxy-3-oxobutyl phosphate from D-ribulose 5-phosphate: step 1/1.</text>
</comment>
<keyword evidence="15 19" id="KW-0456">Lyase</keyword>
<comment type="catalytic activity">
    <reaction evidence="1 19">
        <text>D-ribulose 5-phosphate = (2S)-2-hydroxy-3-oxobutyl phosphate + formate + H(+)</text>
        <dbReference type="Rhea" id="RHEA:18457"/>
        <dbReference type="ChEBI" id="CHEBI:15378"/>
        <dbReference type="ChEBI" id="CHEBI:15740"/>
        <dbReference type="ChEBI" id="CHEBI:58121"/>
        <dbReference type="ChEBI" id="CHEBI:58830"/>
        <dbReference type="EC" id="4.1.99.12"/>
    </reaction>
</comment>
<evidence type="ECO:0000256" key="3">
    <source>
        <dbReference type="ARBA" id="ARBA00002284"/>
    </source>
</evidence>
<feature type="binding site" evidence="19">
    <location>
        <position position="270"/>
    </location>
    <ligand>
        <name>GTP</name>
        <dbReference type="ChEBI" id="CHEBI:37565"/>
    </ligand>
</feature>
<dbReference type="HAMAP" id="MF_01283">
    <property type="entry name" value="RibBA"/>
    <property type="match status" value="1"/>
</dbReference>
<organism evidence="21 22">
    <name type="scientific">Halarsenatibacter silvermanii</name>
    <dbReference type="NCBI Taxonomy" id="321763"/>
    <lineage>
        <taxon>Bacteria</taxon>
        <taxon>Bacillati</taxon>
        <taxon>Bacillota</taxon>
        <taxon>Clostridia</taxon>
        <taxon>Halanaerobiales</taxon>
        <taxon>Halarsenatibacteraceae</taxon>
        <taxon>Halarsenatibacter</taxon>
    </lineage>
</organism>
<name>A0A1G9NRL2_9FIRM</name>
<dbReference type="GO" id="GO:0000287">
    <property type="term" value="F:magnesium ion binding"/>
    <property type="evidence" value="ECO:0007669"/>
    <property type="project" value="UniProtKB-UniRule"/>
</dbReference>
<comment type="function">
    <text evidence="17 19">Catalyzes the conversion of GTP to 2,5-diamino-6-ribosylamino-4(3H)-pyrimidinone 5'-phosphate (DARP), formate and pyrophosphate.</text>
</comment>
<dbReference type="Gene3D" id="3.40.50.10990">
    <property type="entry name" value="GTP cyclohydrolase II"/>
    <property type="match status" value="1"/>
</dbReference>
<dbReference type="InterPro" id="IPR000422">
    <property type="entry name" value="DHBP_synthase_RibB"/>
</dbReference>
<gene>
    <name evidence="19" type="primary">ribBA</name>
    <name evidence="21" type="ORF">SAMN04488692_1115</name>
</gene>
<dbReference type="FunFam" id="3.40.50.10990:FF:000001">
    <property type="entry name" value="Riboflavin biosynthesis protein RibBA"/>
    <property type="match status" value="1"/>
</dbReference>
<feature type="active site" description="Proton acceptor; for GTP cyclohydrolase activity" evidence="19">
    <location>
        <position position="326"/>
    </location>
</feature>
<dbReference type="InterPro" id="IPR000926">
    <property type="entry name" value="RibA"/>
</dbReference>
<feature type="binding site" evidence="19">
    <location>
        <position position="267"/>
    </location>
    <ligand>
        <name>Zn(2+)</name>
        <dbReference type="ChEBI" id="CHEBI:29105"/>
        <note>catalytic</note>
    </ligand>
</feature>
<evidence type="ECO:0000256" key="4">
    <source>
        <dbReference type="ARBA" id="ARBA00004853"/>
    </source>
</evidence>
<evidence type="ECO:0000256" key="8">
    <source>
        <dbReference type="ARBA" id="ARBA00022723"/>
    </source>
</evidence>
<dbReference type="InterPro" id="IPR016299">
    <property type="entry name" value="Riboflavin_synth_RibBA"/>
</dbReference>
<feature type="binding site" evidence="19">
    <location>
        <begin position="249"/>
        <end position="253"/>
    </location>
    <ligand>
        <name>GTP</name>
        <dbReference type="ChEBI" id="CHEBI:37565"/>
    </ligand>
</feature>
<comment type="function">
    <text evidence="3 19">Catalyzes the conversion of D-ribulose 5-phosphate to formate and 3,4-dihydroxy-2-butanone 4-phosphate.</text>
</comment>
<dbReference type="PANTHER" id="PTHR21327">
    <property type="entry name" value="GTP CYCLOHYDROLASE II-RELATED"/>
    <property type="match status" value="1"/>
</dbReference>
<feature type="site" description="Essential for DHBP synthase activity" evidence="19">
    <location>
        <position position="161"/>
    </location>
</feature>
<feature type="binding site" evidence="19">
    <location>
        <position position="140"/>
    </location>
    <ligand>
        <name>Mg(2+)</name>
        <dbReference type="ChEBI" id="CHEBI:18420"/>
        <label>2</label>
    </ligand>
</feature>
<keyword evidence="9 19" id="KW-0547">Nucleotide-binding</keyword>
<dbReference type="Proteomes" id="UP000199476">
    <property type="component" value="Unassembled WGS sequence"/>
</dbReference>
<evidence type="ECO:0000256" key="10">
    <source>
        <dbReference type="ARBA" id="ARBA00022801"/>
    </source>
</evidence>
<dbReference type="InterPro" id="IPR032677">
    <property type="entry name" value="GTP_cyclohydro_II"/>
</dbReference>
<dbReference type="HAMAP" id="MF_00179">
    <property type="entry name" value="RibA"/>
    <property type="match status" value="1"/>
</dbReference>
<dbReference type="PIRSF" id="PIRSF001259">
    <property type="entry name" value="RibA"/>
    <property type="match status" value="1"/>
</dbReference>
<feature type="binding site" evidence="19">
    <location>
        <position position="265"/>
    </location>
    <ligand>
        <name>Zn(2+)</name>
        <dbReference type="ChEBI" id="CHEBI:29105"/>
        <note>catalytic</note>
    </ligand>
</feature>
<dbReference type="CDD" id="cd00641">
    <property type="entry name" value="GTP_cyclohydro2"/>
    <property type="match status" value="1"/>
</dbReference>
<evidence type="ECO:0000313" key="22">
    <source>
        <dbReference type="Proteomes" id="UP000199476"/>
    </source>
</evidence>
<evidence type="ECO:0000256" key="16">
    <source>
        <dbReference type="ARBA" id="ARBA00023268"/>
    </source>
</evidence>
<proteinExistence type="inferred from homology"/>
<feature type="domain" description="GTP cyclohydrolase II" evidence="20">
    <location>
        <begin position="207"/>
        <end position="370"/>
    </location>
</feature>
<keyword evidence="11 19" id="KW-0862">Zinc</keyword>
<evidence type="ECO:0000256" key="14">
    <source>
        <dbReference type="ARBA" id="ARBA00023211"/>
    </source>
</evidence>
<dbReference type="GO" id="GO:0005525">
    <property type="term" value="F:GTP binding"/>
    <property type="evidence" value="ECO:0007669"/>
    <property type="project" value="UniProtKB-KW"/>
</dbReference>
<evidence type="ECO:0000256" key="1">
    <source>
        <dbReference type="ARBA" id="ARBA00000141"/>
    </source>
</evidence>
<evidence type="ECO:0000256" key="6">
    <source>
        <dbReference type="ARBA" id="ARBA00005520"/>
    </source>
</evidence>
<dbReference type="GO" id="GO:0008270">
    <property type="term" value="F:zinc ion binding"/>
    <property type="evidence" value="ECO:0007669"/>
    <property type="project" value="UniProtKB-UniRule"/>
</dbReference>
<keyword evidence="10 19" id="KW-0378">Hydrolase</keyword>
<dbReference type="GO" id="GO:0009231">
    <property type="term" value="P:riboflavin biosynthetic process"/>
    <property type="evidence" value="ECO:0007669"/>
    <property type="project" value="UniProtKB-UniRule"/>
</dbReference>
<evidence type="ECO:0000256" key="11">
    <source>
        <dbReference type="ARBA" id="ARBA00022833"/>
    </source>
</evidence>
<comment type="cofactor">
    <cofactor evidence="19">
        <name>Mg(2+)</name>
        <dbReference type="ChEBI" id="CHEBI:18420"/>
    </cofactor>
    <cofactor evidence="19">
        <name>Mn(2+)</name>
        <dbReference type="ChEBI" id="CHEBI:29035"/>
    </cofactor>
    <text evidence="19">Binds 2 divalent metal cations per subunit. Magnesium or manganese.</text>
</comment>
<dbReference type="Pfam" id="PF00926">
    <property type="entry name" value="DHBP_synthase"/>
    <property type="match status" value="1"/>
</dbReference>
<evidence type="ECO:0000256" key="17">
    <source>
        <dbReference type="ARBA" id="ARBA00043932"/>
    </source>
</evidence>
<comment type="cofactor">
    <cofactor evidence="19">
        <name>Zn(2+)</name>
        <dbReference type="ChEBI" id="CHEBI:29105"/>
    </cofactor>
    <text evidence="19">Binds 1 zinc ion per subunit.</text>
</comment>
<keyword evidence="16 19" id="KW-0511">Multifunctional enzyme</keyword>
<feature type="binding site" evidence="19">
    <location>
        <position position="30"/>
    </location>
    <ligand>
        <name>D-ribulose 5-phosphate</name>
        <dbReference type="ChEBI" id="CHEBI:58121"/>
    </ligand>
</feature>
<dbReference type="PANTHER" id="PTHR21327:SF18">
    <property type="entry name" value="3,4-DIHYDROXY-2-BUTANONE 4-PHOSPHATE SYNTHASE"/>
    <property type="match status" value="1"/>
</dbReference>
<dbReference type="UniPathway" id="UPA00275">
    <property type="reaction ID" value="UER00399"/>
</dbReference>
<feature type="binding site" evidence="19">
    <location>
        <position position="26"/>
    </location>
    <ligand>
        <name>Mg(2+)</name>
        <dbReference type="ChEBI" id="CHEBI:18420"/>
        <label>2</label>
    </ligand>
</feature>
<dbReference type="InterPro" id="IPR036144">
    <property type="entry name" value="RibA-like_sf"/>
</dbReference>
<dbReference type="SUPFAM" id="SSF55821">
    <property type="entry name" value="YrdC/RibB"/>
    <property type="match status" value="1"/>
</dbReference>
<comment type="catalytic activity">
    <reaction evidence="18 19">
        <text>GTP + 4 H2O = 2,5-diamino-6-hydroxy-4-(5-phosphoribosylamino)-pyrimidine + formate + 2 phosphate + 3 H(+)</text>
        <dbReference type="Rhea" id="RHEA:23704"/>
        <dbReference type="ChEBI" id="CHEBI:15377"/>
        <dbReference type="ChEBI" id="CHEBI:15378"/>
        <dbReference type="ChEBI" id="CHEBI:15740"/>
        <dbReference type="ChEBI" id="CHEBI:37565"/>
        <dbReference type="ChEBI" id="CHEBI:43474"/>
        <dbReference type="ChEBI" id="CHEBI:58614"/>
        <dbReference type="EC" id="3.5.4.25"/>
    </reaction>
</comment>